<dbReference type="OrthoDB" id="10418213at2759"/>
<feature type="region of interest" description="Disordered" evidence="3">
    <location>
        <begin position="73"/>
        <end position="138"/>
    </location>
</feature>
<protein>
    <recommendedName>
        <fullName evidence="4">PARP-type domain-containing protein</fullName>
    </recommendedName>
</protein>
<evidence type="ECO:0000313" key="6">
    <source>
        <dbReference type="Proteomes" id="UP000688947"/>
    </source>
</evidence>
<dbReference type="SMART" id="SM01336">
    <property type="entry name" value="zf-PARP"/>
    <property type="match status" value="1"/>
</dbReference>
<feature type="domain" description="PARP-type" evidence="4">
    <location>
        <begin position="344"/>
        <end position="420"/>
    </location>
</feature>
<evidence type="ECO:0000259" key="4">
    <source>
        <dbReference type="SMART" id="SM01336"/>
    </source>
</evidence>
<evidence type="ECO:0000256" key="2">
    <source>
        <dbReference type="ARBA" id="ARBA00022833"/>
    </source>
</evidence>
<dbReference type="GO" id="GO:0008270">
    <property type="term" value="F:zinc ion binding"/>
    <property type="evidence" value="ECO:0007669"/>
    <property type="project" value="InterPro"/>
</dbReference>
<dbReference type="InterPro" id="IPR001510">
    <property type="entry name" value="Znf_PARP"/>
</dbReference>
<proteinExistence type="predicted"/>
<gene>
    <name evidence="5" type="ORF">JG687_00004428</name>
</gene>
<accession>A0A8T1UNT0</accession>
<dbReference type="VEuPathDB" id="FungiDB:PC110_g4672"/>
<keyword evidence="2" id="KW-0862">Zinc</keyword>
<reference evidence="5" key="1">
    <citation type="submission" date="2021-01" db="EMBL/GenBank/DDBJ databases">
        <title>Phytophthora aleatoria, a newly-described species from Pinus radiata is distinct from Phytophthora cactorum isolates based on comparative genomics.</title>
        <authorList>
            <person name="Mcdougal R."/>
            <person name="Panda P."/>
            <person name="Williams N."/>
            <person name="Studholme D.J."/>
        </authorList>
    </citation>
    <scope>NUCLEOTIDE SEQUENCE</scope>
    <source>
        <strain evidence="5">NZFS 3830</strain>
    </source>
</reference>
<comment type="caution">
    <text evidence="5">The sequence shown here is derived from an EMBL/GenBank/DDBJ whole genome shotgun (WGS) entry which is preliminary data.</text>
</comment>
<organism evidence="5 6">
    <name type="scientific">Phytophthora cactorum</name>
    <dbReference type="NCBI Taxonomy" id="29920"/>
    <lineage>
        <taxon>Eukaryota</taxon>
        <taxon>Sar</taxon>
        <taxon>Stramenopiles</taxon>
        <taxon>Oomycota</taxon>
        <taxon>Peronosporomycetes</taxon>
        <taxon>Peronosporales</taxon>
        <taxon>Peronosporaceae</taxon>
        <taxon>Phytophthora</taxon>
    </lineage>
</organism>
<dbReference type="GO" id="GO:0003677">
    <property type="term" value="F:DNA binding"/>
    <property type="evidence" value="ECO:0007669"/>
    <property type="project" value="InterPro"/>
</dbReference>
<feature type="compositionally biased region" description="Acidic residues" evidence="3">
    <location>
        <begin position="83"/>
        <end position="95"/>
    </location>
</feature>
<keyword evidence="1" id="KW-0479">Metal-binding</keyword>
<evidence type="ECO:0000313" key="5">
    <source>
        <dbReference type="EMBL" id="KAG6967164.1"/>
    </source>
</evidence>
<name>A0A8T1UNT0_9STRA</name>
<dbReference type="VEuPathDB" id="FungiDB:PC110_g4673"/>
<evidence type="ECO:0000256" key="3">
    <source>
        <dbReference type="SAM" id="MobiDB-lite"/>
    </source>
</evidence>
<evidence type="ECO:0000256" key="1">
    <source>
        <dbReference type="ARBA" id="ARBA00022723"/>
    </source>
</evidence>
<dbReference type="VEuPathDB" id="FungiDB:PC110_g4674"/>
<sequence length="423" mass="47114">MKDTIKKQLEDLVDCKINKAAAATEANGVSWSEFVKRQATILRIKGLCQLAEQFGVVRKRESRGLRSIDVLASADSAESTSSSDDDMGQQEDEDSSTARTRRWTLARARMQGTTRSRKRTSLPTTTDAKKGRTQGEQAGQDRLAQLEKLVHGQLRQMHSQQRKLSELKSRVRDNEVQWETWLEGALEVEKNDMLEALEQTAKVIVEKVKSAPSDKHISPTAKAKVKAPARSKKVTLPLADEKDAFVPSKTPHKAKANTLMRSKRADLNEEDAFKKNIKIPSKSKLQFTKELLVCSLGSTASNTKQPTHLHPMATQMDQLPQVPPPGTSPRSSNSWSRCDQAVARVAPIATTTCQVCSKCIAKGEWQLGLMFIHVEGFMLMEWYHLQCSKSLQGSGLTDVLQTVQSEMTPQQKKEFQLACQKAS</sequence>
<dbReference type="Proteomes" id="UP000688947">
    <property type="component" value="Unassembled WGS sequence"/>
</dbReference>
<feature type="compositionally biased region" description="Low complexity" evidence="3">
    <location>
        <begin position="73"/>
        <end position="82"/>
    </location>
</feature>
<dbReference type="EMBL" id="JAENGZ010000152">
    <property type="protein sequence ID" value="KAG6967164.1"/>
    <property type="molecule type" value="Genomic_DNA"/>
</dbReference>
<dbReference type="AlphaFoldDB" id="A0A8T1UNT0"/>